<sequence>MLGGSLGSRLLRGVGGSRGQFRARGVREGGAAMEAGESMAQRMVWVDLEMTGLDIEKDQIIEMACLITDSDLNILAEGPNLIIKQPDELLDSMSDWCKEHHGKQAEYEFLSFVRQQTPPGLCPLAGNSVHADKKFLDKYMPQFMKHLHYRIIDVSTVKELCRRWYPEEYEFAPKKAASHRALDDISESIKELQFYRDKIFKKKTDEKKRKIIENGENEKTVS</sequence>
<dbReference type="Proteomes" id="UP000189704">
    <property type="component" value="Unplaced"/>
</dbReference>
<dbReference type="CDD" id="cd06135">
    <property type="entry name" value="Orn"/>
    <property type="match status" value="1"/>
</dbReference>
<evidence type="ECO:0000313" key="11">
    <source>
        <dbReference type="Proteomes" id="UP000189704"/>
    </source>
</evidence>
<evidence type="ECO:0000256" key="5">
    <source>
        <dbReference type="ARBA" id="ARBA00046824"/>
    </source>
</evidence>
<dbReference type="PANTHER" id="PTHR11046:SF0">
    <property type="entry name" value="OLIGORIBONUCLEASE, MITOCHONDRIAL"/>
    <property type="match status" value="1"/>
</dbReference>
<dbReference type="Gene3D" id="3.30.420.10">
    <property type="entry name" value="Ribonuclease H-like superfamily/Ribonuclease H"/>
    <property type="match status" value="1"/>
</dbReference>
<evidence type="ECO:0000256" key="1">
    <source>
        <dbReference type="ARBA" id="ARBA00009921"/>
    </source>
</evidence>
<evidence type="ECO:0000256" key="3">
    <source>
        <dbReference type="ARBA" id="ARBA00022801"/>
    </source>
</evidence>
<dbReference type="SMART" id="SM00479">
    <property type="entry name" value="EXOIII"/>
    <property type="match status" value="1"/>
</dbReference>
<feature type="domain" description="Exonuclease" evidence="10">
    <location>
        <begin position="42"/>
        <end position="201"/>
    </location>
</feature>
<evidence type="ECO:0000256" key="8">
    <source>
        <dbReference type="ARBA" id="ARBA00079509"/>
    </source>
</evidence>
<dbReference type="GO" id="GO:0005739">
    <property type="term" value="C:mitochondrion"/>
    <property type="evidence" value="ECO:0007669"/>
    <property type="project" value="TreeGrafter"/>
</dbReference>
<keyword evidence="4" id="KW-0269">Exonuclease</keyword>
<reference evidence="12" key="1">
    <citation type="submission" date="2025-08" db="UniProtKB">
        <authorList>
            <consortium name="RefSeq"/>
        </authorList>
    </citation>
    <scope>IDENTIFICATION</scope>
</reference>
<dbReference type="InterPro" id="IPR022894">
    <property type="entry name" value="Oligoribonuclease"/>
</dbReference>
<dbReference type="AlphaFoldDB" id="A0A3Q0DJS6"/>
<dbReference type="GO" id="GO:0003676">
    <property type="term" value="F:nucleic acid binding"/>
    <property type="evidence" value="ECO:0007669"/>
    <property type="project" value="InterPro"/>
</dbReference>
<proteinExistence type="inferred from homology"/>
<comment type="similarity">
    <text evidence="1">Belongs to the oligoribonuclease family.</text>
</comment>
<dbReference type="RefSeq" id="XP_021563186.1">
    <property type="nucleotide sequence ID" value="XM_021707511.1"/>
</dbReference>
<gene>
    <name evidence="12" type="primary">REXO2</name>
</gene>
<keyword evidence="11" id="KW-1185">Reference proteome</keyword>
<dbReference type="CTD" id="25996"/>
<dbReference type="InterPro" id="IPR012337">
    <property type="entry name" value="RNaseH-like_sf"/>
</dbReference>
<evidence type="ECO:0000256" key="6">
    <source>
        <dbReference type="ARBA" id="ARBA00057450"/>
    </source>
</evidence>
<dbReference type="PANTHER" id="PTHR11046">
    <property type="entry name" value="OLIGORIBONUCLEASE, MITOCHONDRIAL"/>
    <property type="match status" value="1"/>
</dbReference>
<evidence type="ECO:0000256" key="9">
    <source>
        <dbReference type="ARBA" id="ARBA00079573"/>
    </source>
</evidence>
<protein>
    <recommendedName>
        <fullName evidence="7">Oligoribonuclease, mitochondrial</fullName>
    </recommendedName>
    <alternativeName>
        <fullName evidence="8">RNA exonuclease 2 homolog</fullName>
    </alternativeName>
    <alternativeName>
        <fullName evidence="9">Small fragment nuclease</fullName>
    </alternativeName>
</protein>
<keyword evidence="2" id="KW-0540">Nuclease</keyword>
<dbReference type="NCBIfam" id="NF003765">
    <property type="entry name" value="PRK05359.1"/>
    <property type="match status" value="1"/>
</dbReference>
<dbReference type="GeneID" id="103249325"/>
<dbReference type="SUPFAM" id="SSF53098">
    <property type="entry name" value="Ribonuclease H-like"/>
    <property type="match status" value="1"/>
</dbReference>
<dbReference type="GO" id="GO:0000175">
    <property type="term" value="F:3'-5'-RNA exonuclease activity"/>
    <property type="evidence" value="ECO:0007669"/>
    <property type="project" value="InterPro"/>
</dbReference>
<keyword evidence="3" id="KW-0378">Hydrolase</keyword>
<evidence type="ECO:0000256" key="4">
    <source>
        <dbReference type="ARBA" id="ARBA00022839"/>
    </source>
</evidence>
<dbReference type="InterPro" id="IPR036397">
    <property type="entry name" value="RNaseH_sf"/>
</dbReference>
<dbReference type="Pfam" id="PF00929">
    <property type="entry name" value="RNase_T"/>
    <property type="match status" value="1"/>
</dbReference>
<evidence type="ECO:0000259" key="10">
    <source>
        <dbReference type="SMART" id="SM00479"/>
    </source>
</evidence>
<dbReference type="FunFam" id="3.30.420.10:FF:000003">
    <property type="entry name" value="Oligoribonuclease"/>
    <property type="match status" value="1"/>
</dbReference>
<dbReference type="InterPro" id="IPR013520">
    <property type="entry name" value="Ribonucl_H"/>
</dbReference>
<evidence type="ECO:0000313" key="12">
    <source>
        <dbReference type="RefSeq" id="XP_021563186.1"/>
    </source>
</evidence>
<evidence type="ECO:0000256" key="2">
    <source>
        <dbReference type="ARBA" id="ARBA00022722"/>
    </source>
</evidence>
<evidence type="ECO:0000256" key="7">
    <source>
        <dbReference type="ARBA" id="ARBA00068437"/>
    </source>
</evidence>
<accession>A0A3Q0DJS6</accession>
<comment type="function">
    <text evidence="6">3'-to-5'exoribonuclease that preferentially degrades DNA and RNA oligonucleotides composed of only two nucleotides. Binds and degrades longer oligonucleotides with a lower affinity. Plays dual roles in mitochondria, scavenging nanoRNAs (small RNA oligonucleotides of &lt;5 nucleotides) that are produced by the degradosome and clearing short RNAs that are generated by RNA processing. Essential for correct initiation of mitochondrial transcription, degrading mitochondrial RNA dinucleotides to prevent RNA-primed transcription at non-canonical sites in the mitochondrial genome. Essential for embryonic development.</text>
</comment>
<name>A0A3Q0DJS6_CARSF</name>
<organism evidence="11 12">
    <name type="scientific">Carlito syrichta</name>
    <name type="common">Philippine tarsier</name>
    <name type="synonym">Tarsius syrichta</name>
    <dbReference type="NCBI Taxonomy" id="1868482"/>
    <lineage>
        <taxon>Eukaryota</taxon>
        <taxon>Metazoa</taxon>
        <taxon>Chordata</taxon>
        <taxon>Craniata</taxon>
        <taxon>Vertebrata</taxon>
        <taxon>Euteleostomi</taxon>
        <taxon>Mammalia</taxon>
        <taxon>Eutheria</taxon>
        <taxon>Euarchontoglires</taxon>
        <taxon>Primates</taxon>
        <taxon>Haplorrhini</taxon>
        <taxon>Tarsiiformes</taxon>
        <taxon>Tarsiidae</taxon>
        <taxon>Carlito</taxon>
    </lineage>
</organism>
<comment type="subunit">
    <text evidence="5">Homodimer. Homotetramer.</text>
</comment>